<evidence type="ECO:0000256" key="11">
    <source>
        <dbReference type="ARBA" id="ARBA00050225"/>
    </source>
</evidence>
<evidence type="ECO:0000256" key="14">
    <source>
        <dbReference type="RuleBase" id="RU365056"/>
    </source>
</evidence>
<comment type="caution">
    <text evidence="16">The sequence shown here is derived from an EMBL/GenBank/DDBJ whole genome shotgun (WGS) entry which is preliminary data.</text>
</comment>
<keyword evidence="8" id="KW-0677">Repeat</keyword>
<comment type="similarity">
    <text evidence="1 14">Belongs to the protein prenyltransferase subunit beta family.</text>
</comment>
<dbReference type="SUPFAM" id="SSF48239">
    <property type="entry name" value="Terpenoid cyclases/Protein prenyltransferases"/>
    <property type="match status" value="1"/>
</dbReference>
<evidence type="ECO:0000256" key="8">
    <source>
        <dbReference type="ARBA" id="ARBA00022737"/>
    </source>
</evidence>
<dbReference type="AlphaFoldDB" id="A0AAN8JQX4"/>
<dbReference type="GO" id="GO:0097354">
    <property type="term" value="P:prenylation"/>
    <property type="evidence" value="ECO:0007669"/>
    <property type="project" value="UniProtKB-UniRule"/>
</dbReference>
<dbReference type="Gene3D" id="1.50.10.20">
    <property type="match status" value="1"/>
</dbReference>
<dbReference type="Pfam" id="PF00432">
    <property type="entry name" value="Prenyltrans"/>
    <property type="match status" value="1"/>
</dbReference>
<sequence>MDELGAILRYTSEKHSKNKFDDESVKTESSIEQIRVENAISVILEEFNRDFEIDSDFPILRRDDHTMFLWKGIRHLGTSYECLDASRPWLCYWILHSMEILEEAIPTGTALEIAKFLGKCQCPKGGFGGGPGQAAHLAPTYAAVNALCILSQVTEDVFNILNRNTLYDYLMRMRTEEGSFKMHEGGEVDIRGTYCAASVAKVTNLCTEELFKDTPQWLARCQTYEGGFSGTPGLEAHGGYSFCGIAALILINATKYADIKSLLRWTVNRQMKYEGGFQGRTNKLVDGCYSFWQGGALPLIHMVLCANEDPAVSANSWLFDQRALQEYLLVCCQHPNGGLIDKPGKARDYYHTCYCLSGLSVAQHFVSGHLYKTNVVGSPKNKVRSVHPVFNIGVNAVVIAQRYFSHQIPLNSSENNSSEQNSS</sequence>
<dbReference type="InterPro" id="IPR045089">
    <property type="entry name" value="PGGT1B-like"/>
</dbReference>
<keyword evidence="4" id="KW-0597">Phosphoprotein</keyword>
<dbReference type="GO" id="GO:0005965">
    <property type="term" value="C:protein farnesyltransferase complex"/>
    <property type="evidence" value="ECO:0007669"/>
    <property type="project" value="UniProtKB-UniRule"/>
</dbReference>
<accession>A0AAN8JQX4</accession>
<evidence type="ECO:0000256" key="5">
    <source>
        <dbReference type="ARBA" id="ARBA00022602"/>
    </source>
</evidence>
<keyword evidence="10" id="KW-0443">Lipid metabolism</keyword>
<dbReference type="GO" id="GO:0006629">
    <property type="term" value="P:lipid metabolic process"/>
    <property type="evidence" value="ECO:0007669"/>
    <property type="project" value="UniProtKB-KW"/>
</dbReference>
<comment type="subunit">
    <text evidence="14">Heterodimer of an alpha and a beta subunit.</text>
</comment>
<organism evidence="16 17">
    <name type="scientific">Patella caerulea</name>
    <name type="common">Rayed Mediterranean limpet</name>
    <dbReference type="NCBI Taxonomy" id="87958"/>
    <lineage>
        <taxon>Eukaryota</taxon>
        <taxon>Metazoa</taxon>
        <taxon>Spiralia</taxon>
        <taxon>Lophotrochozoa</taxon>
        <taxon>Mollusca</taxon>
        <taxon>Gastropoda</taxon>
        <taxon>Patellogastropoda</taxon>
        <taxon>Patelloidea</taxon>
        <taxon>Patellidae</taxon>
        <taxon>Patella</taxon>
    </lineage>
</organism>
<dbReference type="InterPro" id="IPR008930">
    <property type="entry name" value="Terpenoid_cyclase/PrenylTrfase"/>
</dbReference>
<comment type="cofactor">
    <cofactor evidence="14">
        <name>Zn(2+)</name>
        <dbReference type="ChEBI" id="CHEBI:29105"/>
    </cofactor>
    <text evidence="14">Binds 1 zinc ion per subunit.</text>
</comment>
<evidence type="ECO:0000256" key="7">
    <source>
        <dbReference type="ARBA" id="ARBA00022723"/>
    </source>
</evidence>
<dbReference type="PANTHER" id="PTHR11774">
    <property type="entry name" value="GERANYLGERANYL TRANSFERASE TYPE BETA SUBUNIT"/>
    <property type="match status" value="1"/>
</dbReference>
<evidence type="ECO:0000256" key="9">
    <source>
        <dbReference type="ARBA" id="ARBA00022833"/>
    </source>
</evidence>
<keyword evidence="7 14" id="KW-0479">Metal-binding</keyword>
<evidence type="ECO:0000256" key="1">
    <source>
        <dbReference type="ARBA" id="ARBA00010497"/>
    </source>
</evidence>
<evidence type="ECO:0000256" key="4">
    <source>
        <dbReference type="ARBA" id="ARBA00022553"/>
    </source>
</evidence>
<dbReference type="EMBL" id="JAZGQO010000007">
    <property type="protein sequence ID" value="KAK6180951.1"/>
    <property type="molecule type" value="Genomic_DNA"/>
</dbReference>
<evidence type="ECO:0000256" key="3">
    <source>
        <dbReference type="ARBA" id="ARBA00015798"/>
    </source>
</evidence>
<gene>
    <name evidence="16" type="ORF">SNE40_008911</name>
</gene>
<protein>
    <recommendedName>
        <fullName evidence="3 14">Protein farnesyltransferase subunit beta</fullName>
        <shortName evidence="14">FTase-beta</shortName>
        <ecNumber evidence="2 14">2.5.1.58</ecNumber>
    </recommendedName>
</protein>
<evidence type="ECO:0000256" key="10">
    <source>
        <dbReference type="ARBA" id="ARBA00023098"/>
    </source>
</evidence>
<keyword evidence="6 14" id="KW-0808">Transferase</keyword>
<evidence type="ECO:0000259" key="15">
    <source>
        <dbReference type="Pfam" id="PF00432"/>
    </source>
</evidence>
<dbReference type="InterPro" id="IPR001330">
    <property type="entry name" value="Prenyltrans"/>
</dbReference>
<comment type="function">
    <text evidence="14">Catalyzes the transfer of a farnesyl moiety from farnesyl diphosphate to a cysteine at the fourth position from the C-terminus of several proteins. The beta subunit is responsible for peptide-binding.</text>
</comment>
<evidence type="ECO:0000256" key="6">
    <source>
        <dbReference type="ARBA" id="ARBA00022679"/>
    </source>
</evidence>
<proteinExistence type="inferred from homology"/>
<name>A0AAN8JQX4_PATCE</name>
<comment type="catalytic activity">
    <reaction evidence="11">
        <text>L-cysteinyl-[protein] + (2E,6E)-farnesyl diphosphate = S-(2E,6E)-farnesyl-L-cysteinyl-[protein] + diphosphate</text>
        <dbReference type="Rhea" id="RHEA:13345"/>
        <dbReference type="Rhea" id="RHEA-COMP:10131"/>
        <dbReference type="Rhea" id="RHEA-COMP:11535"/>
        <dbReference type="ChEBI" id="CHEBI:29950"/>
        <dbReference type="ChEBI" id="CHEBI:33019"/>
        <dbReference type="ChEBI" id="CHEBI:86019"/>
        <dbReference type="ChEBI" id="CHEBI:175763"/>
        <dbReference type="EC" id="2.5.1.58"/>
    </reaction>
</comment>
<comment type="subunit">
    <text evidence="13">Heterodimer of FNTA and FNTB.</text>
</comment>
<evidence type="ECO:0000313" key="16">
    <source>
        <dbReference type="EMBL" id="KAK6180951.1"/>
    </source>
</evidence>
<dbReference type="Proteomes" id="UP001347796">
    <property type="component" value="Unassembled WGS sequence"/>
</dbReference>
<reference evidence="16 17" key="1">
    <citation type="submission" date="2024-01" db="EMBL/GenBank/DDBJ databases">
        <title>The genome of the rayed Mediterranean limpet Patella caerulea (Linnaeus, 1758).</title>
        <authorList>
            <person name="Anh-Thu Weber A."/>
            <person name="Halstead-Nussloch G."/>
        </authorList>
    </citation>
    <scope>NUCLEOTIDE SEQUENCE [LARGE SCALE GENOMIC DNA]</scope>
    <source>
        <strain evidence="16">AATW-2023a</strain>
        <tissue evidence="16">Whole specimen</tissue>
    </source>
</reference>
<dbReference type="InterPro" id="IPR026872">
    <property type="entry name" value="FTB"/>
</dbReference>
<keyword evidence="5 14" id="KW-0637">Prenyltransferase</keyword>
<keyword evidence="9 14" id="KW-0862">Zinc</keyword>
<dbReference type="CDD" id="cd02893">
    <property type="entry name" value="FTase"/>
    <property type="match status" value="1"/>
</dbReference>
<dbReference type="GO" id="GO:0008270">
    <property type="term" value="F:zinc ion binding"/>
    <property type="evidence" value="ECO:0007669"/>
    <property type="project" value="UniProtKB-UniRule"/>
</dbReference>
<evidence type="ECO:0000313" key="17">
    <source>
        <dbReference type="Proteomes" id="UP001347796"/>
    </source>
</evidence>
<feature type="domain" description="Prenyltransferase alpha-alpha toroid" evidence="15">
    <location>
        <begin position="60"/>
        <end position="392"/>
    </location>
</feature>
<evidence type="ECO:0000256" key="12">
    <source>
        <dbReference type="ARBA" id="ARBA00055850"/>
    </source>
</evidence>
<keyword evidence="17" id="KW-1185">Reference proteome</keyword>
<dbReference type="PANTHER" id="PTHR11774:SF6">
    <property type="entry name" value="PROTEIN FARNESYLTRANSFERASE SUBUNIT BETA"/>
    <property type="match status" value="1"/>
</dbReference>
<evidence type="ECO:0000256" key="13">
    <source>
        <dbReference type="ARBA" id="ARBA00064192"/>
    </source>
</evidence>
<evidence type="ECO:0000256" key="2">
    <source>
        <dbReference type="ARBA" id="ARBA00012702"/>
    </source>
</evidence>
<dbReference type="FunFam" id="1.50.10.20:FF:000007">
    <property type="entry name" value="Protein farnesyltransferase subunit beta"/>
    <property type="match status" value="1"/>
</dbReference>
<dbReference type="EC" id="2.5.1.58" evidence="2 14"/>
<comment type="function">
    <text evidence="12">Essential subunit of the farnesyltransferase complex. Catalyzes the transfer of a farnesyl moiety from farnesyl diphosphate to a cysteine at the fourth position from the C-terminus of several proteins having the C-terminal sequence Cys-aliphatic-aliphatic-X.</text>
</comment>
<dbReference type="GO" id="GO:0004660">
    <property type="term" value="F:protein farnesyltransferase activity"/>
    <property type="evidence" value="ECO:0007669"/>
    <property type="project" value="UniProtKB-UniRule"/>
</dbReference>